<comment type="catalytic activity">
    <reaction evidence="3">
        <text>[protein]-L-glutamate 5-O-methyl ester + H2O = L-glutamyl-[protein] + methanol + H(+)</text>
        <dbReference type="Rhea" id="RHEA:23236"/>
        <dbReference type="Rhea" id="RHEA-COMP:10208"/>
        <dbReference type="Rhea" id="RHEA-COMP:10311"/>
        <dbReference type="ChEBI" id="CHEBI:15377"/>
        <dbReference type="ChEBI" id="CHEBI:15378"/>
        <dbReference type="ChEBI" id="CHEBI:17790"/>
        <dbReference type="ChEBI" id="CHEBI:29973"/>
        <dbReference type="ChEBI" id="CHEBI:82795"/>
        <dbReference type="EC" id="3.1.1.61"/>
    </reaction>
</comment>
<dbReference type="InterPro" id="IPR000673">
    <property type="entry name" value="Sig_transdc_resp-reg_Me-estase"/>
</dbReference>
<protein>
    <recommendedName>
        <fullName evidence="2">protein-glutamate methylesterase</fullName>
        <ecNumber evidence="2">3.1.1.61</ecNumber>
    </recommendedName>
</protein>
<feature type="active site" evidence="4">
    <location>
        <position position="18"/>
    </location>
</feature>
<keyword evidence="1 4" id="KW-0378">Hydrolase</keyword>
<dbReference type="CDD" id="cd16433">
    <property type="entry name" value="CheB"/>
    <property type="match status" value="1"/>
</dbReference>
<keyword evidence="4" id="KW-0145">Chemotaxis</keyword>
<organism evidence="6 7">
    <name type="scientific">Nitrospira defluvii</name>
    <dbReference type="NCBI Taxonomy" id="330214"/>
    <lineage>
        <taxon>Bacteria</taxon>
        <taxon>Pseudomonadati</taxon>
        <taxon>Nitrospirota</taxon>
        <taxon>Nitrospiria</taxon>
        <taxon>Nitrospirales</taxon>
        <taxon>Nitrospiraceae</taxon>
        <taxon>Nitrospira</taxon>
    </lineage>
</organism>
<evidence type="ECO:0000313" key="6">
    <source>
        <dbReference type="EMBL" id="CAE6727649.1"/>
    </source>
</evidence>
<accession>A0ABN7L2R9</accession>
<dbReference type="GO" id="GO:0016787">
    <property type="term" value="F:hydrolase activity"/>
    <property type="evidence" value="ECO:0007669"/>
    <property type="project" value="UniProtKB-KW"/>
</dbReference>
<reference evidence="6 7" key="1">
    <citation type="submission" date="2021-02" db="EMBL/GenBank/DDBJ databases">
        <authorList>
            <person name="Han P."/>
        </authorList>
    </citation>
    <scope>NUCLEOTIDE SEQUENCE [LARGE SCALE GENOMIC DNA]</scope>
    <source>
        <strain evidence="6">Candidatus Nitrospira sp. ZN2</strain>
    </source>
</reference>
<dbReference type="EMBL" id="CAJNBJ010000002">
    <property type="protein sequence ID" value="CAE6727649.1"/>
    <property type="molecule type" value="Genomic_DNA"/>
</dbReference>
<comment type="caution">
    <text evidence="6">The sequence shown here is derived from an EMBL/GenBank/DDBJ whole genome shotgun (WGS) entry which is preliminary data.</text>
</comment>
<dbReference type="PANTHER" id="PTHR42872:SF6">
    <property type="entry name" value="PROTEIN-GLUTAMATE METHYLESTERASE_PROTEIN-GLUTAMINE GLUTAMINASE"/>
    <property type="match status" value="1"/>
</dbReference>
<dbReference type="Proteomes" id="UP000675880">
    <property type="component" value="Unassembled WGS sequence"/>
</dbReference>
<gene>
    <name evidence="6" type="primary">cheB</name>
    <name evidence="6" type="ORF">NSPZN2_100190</name>
</gene>
<keyword evidence="7" id="KW-1185">Reference proteome</keyword>
<feature type="active site" evidence="4">
    <location>
        <position position="45"/>
    </location>
</feature>
<feature type="domain" description="CheB-type methylesterase" evidence="5">
    <location>
        <begin position="13"/>
        <end position="191"/>
    </location>
</feature>
<feature type="active site" evidence="4">
    <location>
        <position position="138"/>
    </location>
</feature>
<evidence type="ECO:0000256" key="2">
    <source>
        <dbReference type="ARBA" id="ARBA00039140"/>
    </source>
</evidence>
<dbReference type="Pfam" id="PF01339">
    <property type="entry name" value="CheB_methylest"/>
    <property type="match status" value="1"/>
</dbReference>
<dbReference type="Gene3D" id="3.40.50.180">
    <property type="entry name" value="Methylesterase CheB, C-terminal domain"/>
    <property type="match status" value="1"/>
</dbReference>
<evidence type="ECO:0000259" key="5">
    <source>
        <dbReference type="PROSITE" id="PS50122"/>
    </source>
</evidence>
<dbReference type="InterPro" id="IPR035909">
    <property type="entry name" value="CheB_C"/>
</dbReference>
<dbReference type="PANTHER" id="PTHR42872">
    <property type="entry name" value="PROTEIN-GLUTAMATE METHYLESTERASE/PROTEIN-GLUTAMINE GLUTAMINASE"/>
    <property type="match status" value="1"/>
</dbReference>
<dbReference type="RefSeq" id="WP_213041556.1">
    <property type="nucleotide sequence ID" value="NZ_CAJNBJ010000002.1"/>
</dbReference>
<evidence type="ECO:0000256" key="4">
    <source>
        <dbReference type="PROSITE-ProRule" id="PRU00050"/>
    </source>
</evidence>
<name>A0ABN7L2R9_9BACT</name>
<dbReference type="SUPFAM" id="SSF52738">
    <property type="entry name" value="Methylesterase CheB, C-terminal domain"/>
    <property type="match status" value="1"/>
</dbReference>
<evidence type="ECO:0000256" key="3">
    <source>
        <dbReference type="ARBA" id="ARBA00048267"/>
    </source>
</evidence>
<dbReference type="EC" id="3.1.1.61" evidence="2"/>
<sequence length="196" mass="20874">MRTVISIGHIEAVVIGTSAGAIASLSHLLPPLPQDFPLAILVVVHVPSDQPHSISSLLQTKCRINVKEAEDKEPILPGTVYFAPPDYHVLVEQDRRLSLSNEEPVNFSRPSIDVLFESAADVYQEHLLAVILTGANHDGAQGARAVGRAGGTVLVQHPDSATARMMPNAALAACPTAEPMSLSDLTDLLVSRGQRP</sequence>
<evidence type="ECO:0000256" key="1">
    <source>
        <dbReference type="ARBA" id="ARBA00022801"/>
    </source>
</evidence>
<dbReference type="PROSITE" id="PS50122">
    <property type="entry name" value="CHEB"/>
    <property type="match status" value="1"/>
</dbReference>
<proteinExistence type="predicted"/>
<evidence type="ECO:0000313" key="7">
    <source>
        <dbReference type="Proteomes" id="UP000675880"/>
    </source>
</evidence>